<evidence type="ECO:0000256" key="1">
    <source>
        <dbReference type="ARBA" id="ARBA00004123"/>
    </source>
</evidence>
<proteinExistence type="inferred from homology"/>
<dbReference type="InterPro" id="IPR003395">
    <property type="entry name" value="RecF/RecN/SMC_N"/>
</dbReference>
<feature type="coiled-coil region" evidence="13">
    <location>
        <begin position="672"/>
        <end position="763"/>
    </location>
</feature>
<evidence type="ECO:0000256" key="9">
    <source>
        <dbReference type="ARBA" id="ARBA00023242"/>
    </source>
</evidence>
<reference evidence="16" key="1">
    <citation type="submission" date="2022-07" db="EMBL/GenBank/DDBJ databases">
        <authorList>
            <person name="Trinca V."/>
            <person name="Uliana J.V.C."/>
            <person name="Torres T.T."/>
            <person name="Ward R.J."/>
            <person name="Monesi N."/>
        </authorList>
    </citation>
    <scope>NUCLEOTIDE SEQUENCE</scope>
    <source>
        <strain evidence="16">HSMRA1968</strain>
        <tissue evidence="16">Whole embryos</tissue>
    </source>
</reference>
<dbReference type="Gene3D" id="3.40.50.300">
    <property type="entry name" value="P-loop containing nucleotide triphosphate hydrolases"/>
    <property type="match status" value="2"/>
</dbReference>
<keyword evidence="17" id="KW-1185">Reference proteome</keyword>
<feature type="region of interest" description="Disordered" evidence="14">
    <location>
        <begin position="307"/>
        <end position="333"/>
    </location>
</feature>
<keyword evidence="7 13" id="KW-0175">Coiled coil</keyword>
<evidence type="ECO:0000256" key="14">
    <source>
        <dbReference type="SAM" id="MobiDB-lite"/>
    </source>
</evidence>
<name>A0A9Q0NAA5_9DIPT</name>
<dbReference type="FunFam" id="3.40.50.300:FF:000278">
    <property type="entry name" value="Structural maintenance of chromosomes 2"/>
    <property type="match status" value="1"/>
</dbReference>
<sequence length="1179" mass="133724">MFIKSVVLDGFKSYGKRTEINGFDPEFTAITGLNGTGKSNVLDAICFVLGISNLGQVRATSLQELVFKSGQAGVTKATVTILFDNSDADQCPIGYEKCREISVTRQVVVGGKNKYLINGKTVLNKKVSDLFCSVQLNINNPNFLIMQGRITKVLNMKPHEILSMVEEAAGTSMYESKRDQTNKLIEKKDAKLNEMESVLKEEIEPKLQKLRQERAQYEEFQKIVREIESLTRIYISHKYLQQKEAVRNCENELQNITNFIETSKQAILDNEQESSTIDEECAEIRRKIDTESGGELKALEEELQAKSKQDAKVQGEKNSVASNLDAENRKLKRTEKTIKDDENALKAKETGMANLQSLFEKLKTDDQVDSNAYEESRKKYEAISSGLATNESGEASSLQDQLIVAKQQISEAKTTIKTSEMDLKHSTALLRKKQSERQNTDANYVKDKKNAESREAEIKRLEADLSGINYEEGSLEELQQQQENLQRKRRELRTKLEQKKAYRFEFQYQDPYPNFNRNAVKGRVCNLFEVKNPNDYVALSMLAGGTLYSVVTDTDTTSKDILKRGQLQQHTTLLPINKIRGSELHPSVVKCAQDLVGKENVAAALSLIKYAPEYDIVMKYVFGRTLVCKDINVAKKVTYHRNIMTQSVTLDGDVVDPQGTLSGGSRPQGNALLLEVAEIKEIRRSLDQIENELQSVQQQINRLQKTAQLYSQTKEQLDLCHHELKLVKGRLAKSSFEQHQQEIDELAAKVESLQKIIVQSKEVDKTASLKVKDIEEKLSDAKGYRERELKAATDEMKRLKKKSEESKKKWKTREQEYETMSMEIEELKKGIATATEQKQKTIEDIEALKEKLQNIESTTSESSAIIATLKDKVAKQKNIINSQNKELKSKLIRKDKLGKKNSELQVEIKRKENDITKLKNDNKDGFSKIANLEKNYPWIVGDKEYFGVKNTRYDYTKEDPEEAAKKLHKAQKDKDNMERHINVKAMALLQKEEQLYEDLQKRKNIVIEDKNKILKIIVDMDKKKEIEVKNAWIKVNANFGSIFSTLLPGAEAKLVPAEGNNSLSGLTVRVGFNGLWKDSLGELSGGQRSLVALSLILAMLKFKPAPLYILDEVDAALDMAHTQNIGAMLKGHFTNSQFVIVSLKDGMFNNANVLFKTKFEDGVSAVTRTENSRKTHNRR</sequence>
<keyword evidence="9 12" id="KW-0539">Nucleus</keyword>
<dbReference type="InterPro" id="IPR027120">
    <property type="entry name" value="Smc2_ABC"/>
</dbReference>
<dbReference type="FunFam" id="3.40.50.300:FF:000385">
    <property type="entry name" value="Structural maintenance of chromosomes 2"/>
    <property type="match status" value="1"/>
</dbReference>
<feature type="coiled-coil region" evidence="13">
    <location>
        <begin position="444"/>
        <end position="502"/>
    </location>
</feature>
<dbReference type="GO" id="GO:0030261">
    <property type="term" value="P:chromosome condensation"/>
    <property type="evidence" value="ECO:0007669"/>
    <property type="project" value="UniProtKB-KW"/>
</dbReference>
<dbReference type="InterPro" id="IPR010935">
    <property type="entry name" value="SMC_hinge"/>
</dbReference>
<keyword evidence="10" id="KW-0131">Cell cycle</keyword>
<feature type="coiled-coil region" evidence="13">
    <location>
        <begin position="982"/>
        <end position="1009"/>
    </location>
</feature>
<keyword evidence="5" id="KW-0498">Mitosis</keyword>
<dbReference type="Gene3D" id="1.20.1060.20">
    <property type="match status" value="1"/>
</dbReference>
<keyword evidence="8" id="KW-0226">DNA condensation</keyword>
<dbReference type="Proteomes" id="UP001151699">
    <property type="component" value="Chromosome A"/>
</dbReference>
<dbReference type="PANTHER" id="PTHR43977">
    <property type="entry name" value="STRUCTURAL MAINTENANCE OF CHROMOSOMES PROTEIN 3"/>
    <property type="match status" value="1"/>
</dbReference>
<dbReference type="Pfam" id="PF02463">
    <property type="entry name" value="SMC_N"/>
    <property type="match status" value="1"/>
</dbReference>
<evidence type="ECO:0000256" key="2">
    <source>
        <dbReference type="ARBA" id="ARBA00005231"/>
    </source>
</evidence>
<evidence type="ECO:0000313" key="16">
    <source>
        <dbReference type="EMBL" id="KAJ6645604.1"/>
    </source>
</evidence>
<organism evidence="16 17">
    <name type="scientific">Pseudolycoriella hygida</name>
    <dbReference type="NCBI Taxonomy" id="35572"/>
    <lineage>
        <taxon>Eukaryota</taxon>
        <taxon>Metazoa</taxon>
        <taxon>Ecdysozoa</taxon>
        <taxon>Arthropoda</taxon>
        <taxon>Hexapoda</taxon>
        <taxon>Insecta</taxon>
        <taxon>Pterygota</taxon>
        <taxon>Neoptera</taxon>
        <taxon>Endopterygota</taxon>
        <taxon>Diptera</taxon>
        <taxon>Nematocera</taxon>
        <taxon>Sciaroidea</taxon>
        <taxon>Sciaridae</taxon>
        <taxon>Pseudolycoriella</taxon>
    </lineage>
</organism>
<dbReference type="SMART" id="SM00968">
    <property type="entry name" value="SMC_hinge"/>
    <property type="match status" value="1"/>
</dbReference>
<dbReference type="PIRSF" id="PIRSF005719">
    <property type="entry name" value="SMC"/>
    <property type="match status" value="1"/>
</dbReference>
<dbReference type="Gene3D" id="3.30.70.1620">
    <property type="match status" value="1"/>
</dbReference>
<accession>A0A9Q0NAA5</accession>
<dbReference type="EMBL" id="WJQU01000001">
    <property type="protein sequence ID" value="KAJ6645604.1"/>
    <property type="molecule type" value="Genomic_DNA"/>
</dbReference>
<dbReference type="SUPFAM" id="SSF52540">
    <property type="entry name" value="P-loop containing nucleoside triphosphate hydrolases"/>
    <property type="match status" value="1"/>
</dbReference>
<evidence type="ECO:0000256" key="8">
    <source>
        <dbReference type="ARBA" id="ARBA00023067"/>
    </source>
</evidence>
<evidence type="ECO:0000256" key="4">
    <source>
        <dbReference type="ARBA" id="ARBA00022741"/>
    </source>
</evidence>
<dbReference type="GO" id="GO:0005524">
    <property type="term" value="F:ATP binding"/>
    <property type="evidence" value="ECO:0007669"/>
    <property type="project" value="UniProtKB-KW"/>
</dbReference>
<evidence type="ECO:0000256" key="3">
    <source>
        <dbReference type="ARBA" id="ARBA00022618"/>
    </source>
</evidence>
<comment type="function">
    <text evidence="11">Central component of the condensin complex, a complex required for conversion of interphase chromatin into mitotic-like condense chromosomes. The condensin complex probably introduces positive supercoils into relaxed DNA in the presence of type I topoisomerases and converts nicked DNA into positive knotted forms in the presence of type II topoisomerases.</text>
</comment>
<dbReference type="InterPro" id="IPR027417">
    <property type="entry name" value="P-loop_NTPase"/>
</dbReference>
<dbReference type="Pfam" id="PF06470">
    <property type="entry name" value="SMC_hinge"/>
    <property type="match status" value="1"/>
</dbReference>
<evidence type="ECO:0000256" key="12">
    <source>
        <dbReference type="PIRNR" id="PIRNR005719"/>
    </source>
</evidence>
<keyword evidence="4" id="KW-0547">Nucleotide-binding</keyword>
<dbReference type="GO" id="GO:0005634">
    <property type="term" value="C:nucleus"/>
    <property type="evidence" value="ECO:0007669"/>
    <property type="project" value="UniProtKB-SubCell"/>
</dbReference>
<evidence type="ECO:0000256" key="13">
    <source>
        <dbReference type="SAM" id="Coils"/>
    </source>
</evidence>
<feature type="domain" description="SMC hinge" evidence="15">
    <location>
        <begin position="518"/>
        <end position="638"/>
    </location>
</feature>
<dbReference type="OrthoDB" id="10255539at2759"/>
<evidence type="ECO:0000256" key="11">
    <source>
        <dbReference type="ARBA" id="ARBA00058936"/>
    </source>
</evidence>
<evidence type="ECO:0000256" key="7">
    <source>
        <dbReference type="ARBA" id="ARBA00023054"/>
    </source>
</evidence>
<gene>
    <name evidence="16" type="primary">smc2</name>
    <name evidence="16" type="ORF">Bhyg_00811</name>
</gene>
<evidence type="ECO:0000259" key="15">
    <source>
        <dbReference type="SMART" id="SM00968"/>
    </source>
</evidence>
<comment type="similarity">
    <text evidence="2">Belongs to the SMC family. SMC2 subfamily.</text>
</comment>
<dbReference type="AlphaFoldDB" id="A0A9Q0NAA5"/>
<evidence type="ECO:0000256" key="6">
    <source>
        <dbReference type="ARBA" id="ARBA00022840"/>
    </source>
</evidence>
<comment type="caution">
    <text evidence="16">The sequence shown here is derived from an EMBL/GenBank/DDBJ whole genome shotgun (WGS) entry which is preliminary data.</text>
</comment>
<keyword evidence="3" id="KW-0132">Cell division</keyword>
<dbReference type="GO" id="GO:0016887">
    <property type="term" value="F:ATP hydrolysis activity"/>
    <property type="evidence" value="ECO:0007669"/>
    <property type="project" value="InterPro"/>
</dbReference>
<protein>
    <recommendedName>
        <fullName evidence="12">Structural maintenance of chromosomes protein</fullName>
    </recommendedName>
</protein>
<keyword evidence="6" id="KW-0067">ATP-binding</keyword>
<evidence type="ECO:0000256" key="5">
    <source>
        <dbReference type="ARBA" id="ARBA00022776"/>
    </source>
</evidence>
<dbReference type="GO" id="GO:0005694">
    <property type="term" value="C:chromosome"/>
    <property type="evidence" value="ECO:0007669"/>
    <property type="project" value="InterPro"/>
</dbReference>
<dbReference type="InterPro" id="IPR024704">
    <property type="entry name" value="SMC"/>
</dbReference>
<evidence type="ECO:0000313" key="17">
    <source>
        <dbReference type="Proteomes" id="UP001151699"/>
    </source>
</evidence>
<dbReference type="SUPFAM" id="SSF75553">
    <property type="entry name" value="Smc hinge domain"/>
    <property type="match status" value="1"/>
</dbReference>
<dbReference type="CDD" id="cd03273">
    <property type="entry name" value="ABC_SMC2_euk"/>
    <property type="match status" value="1"/>
</dbReference>
<comment type="subcellular location">
    <subcellularLocation>
        <location evidence="1 12">Nucleus</location>
    </subcellularLocation>
</comment>
<dbReference type="InterPro" id="IPR036277">
    <property type="entry name" value="SMC_hinge_sf"/>
</dbReference>
<dbReference type="GO" id="GO:0051301">
    <property type="term" value="P:cell division"/>
    <property type="evidence" value="ECO:0007669"/>
    <property type="project" value="UniProtKB-KW"/>
</dbReference>
<feature type="coiled-coil region" evidence="13">
    <location>
        <begin position="789"/>
        <end position="935"/>
    </location>
</feature>
<evidence type="ECO:0000256" key="10">
    <source>
        <dbReference type="ARBA" id="ARBA00023306"/>
    </source>
</evidence>